<dbReference type="PROSITE" id="PS50158">
    <property type="entry name" value="ZF_CCHC"/>
    <property type="match status" value="1"/>
</dbReference>
<sequence length="299" mass="33137">MQLFYEDAATVGWQEEVRLRRQTGAEPMSAEEREKAEAGLQARLLSEASVRELAEVMQHVRRLSRSEVERGETLQDVDSWAEGSMGVRPTSEGETSTVDKFMLATSEVAPVGQGQMRTVDQTPPLEFGVREGVVEPRDGILPDSAQDPHVIPFGTLPTAASPSPDVMEEVARGLAQRSAAQDRRRTTEGSARVLSPDEVDRAIQEVTTRLESIQTQASTAPKRAKVGEESARDRCSWCGRGGHHRGDCPAFQHDLDRGIVQFDAQGRLRDMHHTRIQQGRHDMRVAVYSSLGLTLREDE</sequence>
<dbReference type="Proteomes" id="UP000265515">
    <property type="component" value="Unassembled WGS sequence"/>
</dbReference>
<accession>A0A388KUJ0</accession>
<feature type="domain" description="CCHC-type" evidence="2">
    <location>
        <begin position="234"/>
        <end position="249"/>
    </location>
</feature>
<dbReference type="AlphaFoldDB" id="A0A388KUJ0"/>
<dbReference type="GO" id="GO:0008270">
    <property type="term" value="F:zinc ion binding"/>
    <property type="evidence" value="ECO:0007669"/>
    <property type="project" value="UniProtKB-KW"/>
</dbReference>
<dbReference type="SUPFAM" id="SSF57756">
    <property type="entry name" value="Retrovirus zinc finger-like domains"/>
    <property type="match status" value="1"/>
</dbReference>
<evidence type="ECO:0000313" key="3">
    <source>
        <dbReference type="EMBL" id="GBG73668.1"/>
    </source>
</evidence>
<comment type="caution">
    <text evidence="3">The sequence shown here is derived from an EMBL/GenBank/DDBJ whole genome shotgun (WGS) entry which is preliminary data.</text>
</comment>
<dbReference type="InterPro" id="IPR001878">
    <property type="entry name" value="Znf_CCHC"/>
</dbReference>
<keyword evidence="4" id="KW-1185">Reference proteome</keyword>
<reference evidence="3 4" key="1">
    <citation type="journal article" date="2018" name="Cell">
        <title>The Chara Genome: Secondary Complexity and Implications for Plant Terrestrialization.</title>
        <authorList>
            <person name="Nishiyama T."/>
            <person name="Sakayama H."/>
            <person name="Vries J.D."/>
            <person name="Buschmann H."/>
            <person name="Saint-Marcoux D."/>
            <person name="Ullrich K.K."/>
            <person name="Haas F.B."/>
            <person name="Vanderstraeten L."/>
            <person name="Becker D."/>
            <person name="Lang D."/>
            <person name="Vosolsobe S."/>
            <person name="Rombauts S."/>
            <person name="Wilhelmsson P.K.I."/>
            <person name="Janitza P."/>
            <person name="Kern R."/>
            <person name="Heyl A."/>
            <person name="Rumpler F."/>
            <person name="Villalobos L.I.A.C."/>
            <person name="Clay J.M."/>
            <person name="Skokan R."/>
            <person name="Toyoda A."/>
            <person name="Suzuki Y."/>
            <person name="Kagoshima H."/>
            <person name="Schijlen E."/>
            <person name="Tajeshwar N."/>
            <person name="Catarino B."/>
            <person name="Hetherington A.J."/>
            <person name="Saltykova A."/>
            <person name="Bonnot C."/>
            <person name="Breuninger H."/>
            <person name="Symeonidi A."/>
            <person name="Radhakrishnan G.V."/>
            <person name="Van Nieuwerburgh F."/>
            <person name="Deforce D."/>
            <person name="Chang C."/>
            <person name="Karol K.G."/>
            <person name="Hedrich R."/>
            <person name="Ulvskov P."/>
            <person name="Glockner G."/>
            <person name="Delwiche C.F."/>
            <person name="Petrasek J."/>
            <person name="Van de Peer Y."/>
            <person name="Friml J."/>
            <person name="Beilby M."/>
            <person name="Dolan L."/>
            <person name="Kohara Y."/>
            <person name="Sugano S."/>
            <person name="Fujiyama A."/>
            <person name="Delaux P.-M."/>
            <person name="Quint M."/>
            <person name="TheiBen G."/>
            <person name="Hagemann M."/>
            <person name="Harholt J."/>
            <person name="Dunand C."/>
            <person name="Zachgo S."/>
            <person name="Langdale J."/>
            <person name="Maumus F."/>
            <person name="Straeten D.V.D."/>
            <person name="Gould S.B."/>
            <person name="Rensing S.A."/>
        </authorList>
    </citation>
    <scope>NUCLEOTIDE SEQUENCE [LARGE SCALE GENOMIC DNA]</scope>
    <source>
        <strain evidence="3 4">S276</strain>
    </source>
</reference>
<dbReference type="GO" id="GO:0003676">
    <property type="term" value="F:nucleic acid binding"/>
    <property type="evidence" value="ECO:0007669"/>
    <property type="project" value="InterPro"/>
</dbReference>
<keyword evidence="1" id="KW-0479">Metal-binding</keyword>
<evidence type="ECO:0000259" key="2">
    <source>
        <dbReference type="PROSITE" id="PS50158"/>
    </source>
</evidence>
<evidence type="ECO:0000313" key="4">
    <source>
        <dbReference type="Proteomes" id="UP000265515"/>
    </source>
</evidence>
<dbReference type="Gramene" id="GBG73668">
    <property type="protein sequence ID" value="GBG73668"/>
    <property type="gene ID" value="CBR_g17011"/>
</dbReference>
<organism evidence="3 4">
    <name type="scientific">Chara braunii</name>
    <name type="common">Braun's stonewort</name>
    <dbReference type="NCBI Taxonomy" id="69332"/>
    <lineage>
        <taxon>Eukaryota</taxon>
        <taxon>Viridiplantae</taxon>
        <taxon>Streptophyta</taxon>
        <taxon>Charophyceae</taxon>
        <taxon>Charales</taxon>
        <taxon>Characeae</taxon>
        <taxon>Chara</taxon>
    </lineage>
</organism>
<proteinExistence type="predicted"/>
<dbReference type="EMBL" id="BFEA01000187">
    <property type="protein sequence ID" value="GBG73668.1"/>
    <property type="molecule type" value="Genomic_DNA"/>
</dbReference>
<protein>
    <recommendedName>
        <fullName evidence="2">CCHC-type domain-containing protein</fullName>
    </recommendedName>
</protein>
<gene>
    <name evidence="3" type="ORF">CBR_g17011</name>
</gene>
<keyword evidence="1" id="KW-0862">Zinc</keyword>
<evidence type="ECO:0000256" key="1">
    <source>
        <dbReference type="PROSITE-ProRule" id="PRU00047"/>
    </source>
</evidence>
<name>A0A388KUJ0_CHABU</name>
<keyword evidence="1" id="KW-0863">Zinc-finger</keyword>
<dbReference type="InterPro" id="IPR036875">
    <property type="entry name" value="Znf_CCHC_sf"/>
</dbReference>